<evidence type="ECO:0000313" key="1">
    <source>
        <dbReference type="EMBL" id="JAP68695.1"/>
    </source>
</evidence>
<accession>A0A131XR97</accession>
<proteinExistence type="evidence at transcript level"/>
<sequence>CVSVFSNTSLTFFRKYLRDIPLRTRQMYLSIRILVLKYMYLGILDAEHLLLGSMSRGVGVVVRTHTTHAQLSSFPLPNRCALLSPLSLSTSCVHYACVRFYSHRARTR</sequence>
<name>A0A131XR97_IXORI</name>
<feature type="non-terminal residue" evidence="1">
    <location>
        <position position="108"/>
    </location>
</feature>
<dbReference type="AlphaFoldDB" id="A0A131XR97"/>
<reference evidence="1" key="1">
    <citation type="submission" date="2016-02" db="EMBL/GenBank/DDBJ databases">
        <title>RNAseq analyses of the midgut from blood- or serum-fed Ixodes ricinus ticks.</title>
        <authorList>
            <person name="Perner J."/>
            <person name="Provaznik J."/>
            <person name="Schrenkova J."/>
            <person name="Urbanova V."/>
            <person name="Ribeiro J.M."/>
            <person name="Kopacek P."/>
        </authorList>
    </citation>
    <scope>NUCLEOTIDE SEQUENCE</scope>
    <source>
        <tissue evidence="1">Gut</tissue>
    </source>
</reference>
<dbReference type="EMBL" id="GEFM01007101">
    <property type="protein sequence ID" value="JAP68695.1"/>
    <property type="molecule type" value="mRNA"/>
</dbReference>
<feature type="non-terminal residue" evidence="1">
    <location>
        <position position="1"/>
    </location>
</feature>
<protein>
    <submittedName>
        <fullName evidence="1">Uncharacterized protein</fullName>
    </submittedName>
</protein>
<organism evidence="1">
    <name type="scientific">Ixodes ricinus</name>
    <name type="common">Common tick</name>
    <name type="synonym">Acarus ricinus</name>
    <dbReference type="NCBI Taxonomy" id="34613"/>
    <lineage>
        <taxon>Eukaryota</taxon>
        <taxon>Metazoa</taxon>
        <taxon>Ecdysozoa</taxon>
        <taxon>Arthropoda</taxon>
        <taxon>Chelicerata</taxon>
        <taxon>Arachnida</taxon>
        <taxon>Acari</taxon>
        <taxon>Parasitiformes</taxon>
        <taxon>Ixodida</taxon>
        <taxon>Ixodoidea</taxon>
        <taxon>Ixodidae</taxon>
        <taxon>Ixodinae</taxon>
        <taxon>Ixodes</taxon>
    </lineage>
</organism>